<accession>A0A6J6W0V4</accession>
<organism evidence="2">
    <name type="scientific">freshwater metagenome</name>
    <dbReference type="NCBI Taxonomy" id="449393"/>
    <lineage>
        <taxon>unclassified sequences</taxon>
        <taxon>metagenomes</taxon>
        <taxon>ecological metagenomes</taxon>
    </lineage>
</organism>
<protein>
    <submittedName>
        <fullName evidence="2">Unannotated protein</fullName>
    </submittedName>
</protein>
<dbReference type="EMBL" id="CAFAAB010000017">
    <property type="protein sequence ID" value="CAB4777086.1"/>
    <property type="molecule type" value="Genomic_DNA"/>
</dbReference>
<gene>
    <name evidence="2" type="ORF">UFOPK2958_00267</name>
</gene>
<evidence type="ECO:0000313" key="2">
    <source>
        <dbReference type="EMBL" id="CAB4777086.1"/>
    </source>
</evidence>
<reference evidence="2" key="1">
    <citation type="submission" date="2020-05" db="EMBL/GenBank/DDBJ databases">
        <authorList>
            <person name="Chiriac C."/>
            <person name="Salcher M."/>
            <person name="Ghai R."/>
            <person name="Kavagutti S V."/>
        </authorList>
    </citation>
    <scope>NUCLEOTIDE SEQUENCE</scope>
</reference>
<feature type="region of interest" description="Disordered" evidence="1">
    <location>
        <begin position="42"/>
        <end position="63"/>
    </location>
</feature>
<name>A0A6J6W0V4_9ZZZZ</name>
<sequence>MARSKIFIQRKDGRIEVKIAPDAREFLKSVVDQLIAAESDGEHPWHGALHSPITPSADSDDPLRSFERQKMTATSAELMRLTLDESFLSQDEAFAWLASMQLGLRARTSEASIFTDEDLAQADEASLQTIRSLQFFLFELATTLS</sequence>
<proteinExistence type="predicted"/>
<dbReference type="AlphaFoldDB" id="A0A6J6W0V4"/>
<evidence type="ECO:0000256" key="1">
    <source>
        <dbReference type="SAM" id="MobiDB-lite"/>
    </source>
</evidence>